<dbReference type="EMBL" id="JAPNTZ010000018">
    <property type="protein sequence ID" value="MCY1144039.1"/>
    <property type="molecule type" value="Genomic_DNA"/>
</dbReference>
<proteinExistence type="predicted"/>
<evidence type="ECO:0000313" key="3">
    <source>
        <dbReference type="EMBL" id="MCY1144039.1"/>
    </source>
</evidence>
<comment type="caution">
    <text evidence="3">The sequence shown here is derived from an EMBL/GenBank/DDBJ whole genome shotgun (WGS) entry which is preliminary data.</text>
</comment>
<accession>A0ABT4BBY7</accession>
<keyword evidence="4" id="KW-1185">Reference proteome</keyword>
<keyword evidence="2" id="KW-1133">Transmembrane helix</keyword>
<evidence type="ECO:0000256" key="1">
    <source>
        <dbReference type="SAM" id="MobiDB-lite"/>
    </source>
</evidence>
<dbReference type="RefSeq" id="WP_267568596.1">
    <property type="nucleotide sequence ID" value="NZ_JAPNTZ010000018.1"/>
</dbReference>
<protein>
    <recommendedName>
        <fullName evidence="5">Transmembrane protein</fullName>
    </recommendedName>
</protein>
<dbReference type="Proteomes" id="UP001151002">
    <property type="component" value="Unassembled WGS sequence"/>
</dbReference>
<sequence>MAKRNRKGPTARRPVDPQEREAATAEYQTAIDRFQRSAFWNLRTRIANASILLGVFAVALIVWGEADGARLVPTLACAVGGVCGAGVYASRPYPQLTRWLLLSAVTLTVLGVVGLAIAAGAGK</sequence>
<evidence type="ECO:0008006" key="5">
    <source>
        <dbReference type="Google" id="ProtNLM"/>
    </source>
</evidence>
<evidence type="ECO:0000256" key="2">
    <source>
        <dbReference type="SAM" id="Phobius"/>
    </source>
</evidence>
<feature type="transmembrane region" description="Helical" evidence="2">
    <location>
        <begin position="100"/>
        <end position="121"/>
    </location>
</feature>
<feature type="compositionally biased region" description="Basic residues" evidence="1">
    <location>
        <begin position="1"/>
        <end position="10"/>
    </location>
</feature>
<reference evidence="3" key="1">
    <citation type="submission" date="2022-11" db="EMBL/GenBank/DDBJ databases">
        <authorList>
            <person name="Somphong A."/>
            <person name="Phongsopitanun W."/>
        </authorList>
    </citation>
    <scope>NUCLEOTIDE SEQUENCE</scope>
    <source>
        <strain evidence="3">Pm04-4</strain>
    </source>
</reference>
<keyword evidence="2" id="KW-0472">Membrane</keyword>
<name>A0ABT4BBY7_9ACTN</name>
<feature type="region of interest" description="Disordered" evidence="1">
    <location>
        <begin position="1"/>
        <end position="22"/>
    </location>
</feature>
<feature type="transmembrane region" description="Helical" evidence="2">
    <location>
        <begin position="70"/>
        <end position="88"/>
    </location>
</feature>
<feature type="transmembrane region" description="Helical" evidence="2">
    <location>
        <begin position="46"/>
        <end position="64"/>
    </location>
</feature>
<feature type="compositionally biased region" description="Basic and acidic residues" evidence="1">
    <location>
        <begin position="13"/>
        <end position="22"/>
    </location>
</feature>
<organism evidence="3 4">
    <name type="scientific">Paractinoplanes pyxinae</name>
    <dbReference type="NCBI Taxonomy" id="2997416"/>
    <lineage>
        <taxon>Bacteria</taxon>
        <taxon>Bacillati</taxon>
        <taxon>Actinomycetota</taxon>
        <taxon>Actinomycetes</taxon>
        <taxon>Micromonosporales</taxon>
        <taxon>Micromonosporaceae</taxon>
        <taxon>Paractinoplanes</taxon>
    </lineage>
</organism>
<evidence type="ECO:0000313" key="4">
    <source>
        <dbReference type="Proteomes" id="UP001151002"/>
    </source>
</evidence>
<keyword evidence="2" id="KW-0812">Transmembrane</keyword>
<gene>
    <name evidence="3" type="ORF">OWR29_39100</name>
</gene>